<reference evidence="4" key="1">
    <citation type="submission" date="2025-08" db="UniProtKB">
        <authorList>
            <consortium name="RefSeq"/>
        </authorList>
    </citation>
    <scope>IDENTIFICATION</scope>
</reference>
<dbReference type="Pfam" id="PF15257">
    <property type="entry name" value="DUF4590"/>
    <property type="match status" value="1"/>
</dbReference>
<name>A0ABM0RDC4_GALVR</name>
<accession>A0ABM0RDC4</accession>
<feature type="compositionally biased region" description="Polar residues" evidence="1">
    <location>
        <begin position="583"/>
        <end position="598"/>
    </location>
</feature>
<dbReference type="InterPro" id="IPR027962">
    <property type="entry name" value="ERICH3"/>
</dbReference>
<feature type="compositionally biased region" description="Low complexity" evidence="1">
    <location>
        <begin position="964"/>
        <end position="975"/>
    </location>
</feature>
<dbReference type="Proteomes" id="UP000694923">
    <property type="component" value="Unplaced"/>
</dbReference>
<feature type="compositionally biased region" description="Basic and acidic residues" evidence="1">
    <location>
        <begin position="754"/>
        <end position="767"/>
    </location>
</feature>
<feature type="compositionally biased region" description="Basic and acidic residues" evidence="1">
    <location>
        <begin position="1375"/>
        <end position="1388"/>
    </location>
</feature>
<feature type="region of interest" description="Disordered" evidence="1">
    <location>
        <begin position="506"/>
        <end position="707"/>
    </location>
</feature>
<dbReference type="GeneID" id="103596699"/>
<feature type="compositionally biased region" description="Acidic residues" evidence="1">
    <location>
        <begin position="989"/>
        <end position="998"/>
    </location>
</feature>
<feature type="compositionally biased region" description="Basic and acidic residues" evidence="1">
    <location>
        <begin position="510"/>
        <end position="528"/>
    </location>
</feature>
<feature type="compositionally biased region" description="Basic and acidic residues" evidence="1">
    <location>
        <begin position="803"/>
        <end position="827"/>
    </location>
</feature>
<evidence type="ECO:0000313" key="3">
    <source>
        <dbReference type="Proteomes" id="UP000694923"/>
    </source>
</evidence>
<feature type="compositionally biased region" description="Basic and acidic residues" evidence="1">
    <location>
        <begin position="1125"/>
        <end position="1148"/>
    </location>
</feature>
<feature type="region of interest" description="Disordered" evidence="1">
    <location>
        <begin position="877"/>
        <end position="903"/>
    </location>
</feature>
<feature type="region of interest" description="Disordered" evidence="1">
    <location>
        <begin position="958"/>
        <end position="1177"/>
    </location>
</feature>
<feature type="compositionally biased region" description="Low complexity" evidence="1">
    <location>
        <begin position="1258"/>
        <end position="1269"/>
    </location>
</feature>
<feature type="compositionally biased region" description="Basic and acidic residues" evidence="1">
    <location>
        <begin position="1045"/>
        <end position="1118"/>
    </location>
</feature>
<feature type="domain" description="DUF4590" evidence="2">
    <location>
        <begin position="306"/>
        <end position="418"/>
    </location>
</feature>
<feature type="region of interest" description="Disordered" evidence="1">
    <location>
        <begin position="413"/>
        <end position="453"/>
    </location>
</feature>
<evidence type="ECO:0000256" key="1">
    <source>
        <dbReference type="SAM" id="MobiDB-lite"/>
    </source>
</evidence>
<feature type="region of interest" description="Disordered" evidence="1">
    <location>
        <begin position="123"/>
        <end position="142"/>
    </location>
</feature>
<dbReference type="PANTHER" id="PTHR23034:SF2">
    <property type="entry name" value="GLUTAMATE-RICH PROTEIN 3"/>
    <property type="match status" value="1"/>
</dbReference>
<feature type="compositionally biased region" description="Basic and acidic residues" evidence="1">
    <location>
        <begin position="1533"/>
        <end position="1543"/>
    </location>
</feature>
<feature type="compositionally biased region" description="Basic and acidic residues" evidence="1">
    <location>
        <begin position="422"/>
        <end position="453"/>
    </location>
</feature>
<dbReference type="InterPro" id="IPR048257">
    <property type="entry name" value="DUF4590"/>
</dbReference>
<feature type="compositionally biased region" description="Low complexity" evidence="1">
    <location>
        <begin position="1438"/>
        <end position="1447"/>
    </location>
</feature>
<feature type="compositionally biased region" description="Acidic residues" evidence="1">
    <location>
        <begin position="1155"/>
        <end position="1168"/>
    </location>
</feature>
<evidence type="ECO:0000259" key="2">
    <source>
        <dbReference type="Pfam" id="PF15257"/>
    </source>
</evidence>
<feature type="compositionally biased region" description="Basic and acidic residues" evidence="1">
    <location>
        <begin position="689"/>
        <end position="707"/>
    </location>
</feature>
<feature type="region of interest" description="Disordered" evidence="1">
    <location>
        <begin position="1226"/>
        <end position="1411"/>
    </location>
</feature>
<feature type="compositionally biased region" description="Basic and acidic residues" evidence="1">
    <location>
        <begin position="557"/>
        <end position="572"/>
    </location>
</feature>
<feature type="compositionally biased region" description="Polar residues" evidence="1">
    <location>
        <begin position="786"/>
        <end position="797"/>
    </location>
</feature>
<protein>
    <submittedName>
        <fullName evidence="4">Glutamate-rich protein 3</fullName>
    </submittedName>
</protein>
<proteinExistence type="predicted"/>
<keyword evidence="3" id="KW-1185">Reference proteome</keyword>
<organism evidence="3 4">
    <name type="scientific">Galeopterus variegatus</name>
    <name type="common">Malayan flying lemur</name>
    <name type="synonym">Cynocephalus variegatus</name>
    <dbReference type="NCBI Taxonomy" id="482537"/>
    <lineage>
        <taxon>Eukaryota</taxon>
        <taxon>Metazoa</taxon>
        <taxon>Chordata</taxon>
        <taxon>Craniata</taxon>
        <taxon>Vertebrata</taxon>
        <taxon>Euteleostomi</taxon>
        <taxon>Mammalia</taxon>
        <taxon>Eutheria</taxon>
        <taxon>Euarchontoglires</taxon>
        <taxon>Dermoptera</taxon>
        <taxon>Cynocephalidae</taxon>
        <taxon>Galeopterus</taxon>
    </lineage>
</organism>
<dbReference type="PANTHER" id="PTHR23034">
    <property type="entry name" value="GLUTAMATE-RICH PROTEIN 3"/>
    <property type="match status" value="1"/>
</dbReference>
<feature type="compositionally biased region" description="Basic and acidic residues" evidence="1">
    <location>
        <begin position="618"/>
        <end position="635"/>
    </location>
</feature>
<feature type="region of interest" description="Disordered" evidence="1">
    <location>
        <begin position="1438"/>
        <end position="1555"/>
    </location>
</feature>
<sequence>MREYVEGEHSLEYVMKLLAAYNSLTDKHLAGYFNNTRIRQHLLKSGLITRSGRILSEKEYKLNIMKRDHQKYIRECLAQAIFHKVLDMERYHQLEIKKKLETLARKERIQRFKGEHTRRSIENNMPILSPRPPAGPKTSRGHSVLVDEGHSSPLTLTAPRPYTAPGNMQPPMRLQPLPSNPAVGTVPKITSRFRSKTSLLDNDAPFPIGSKKAVLKFRTYMENSKRMNPYQLPNINSYMMPIPPPPPLPNGKITRESRSETWRRFRPTTAPNGLEPLFTRDSRRIHKTSLHSNAAITMIYLGKNVHLSNDDPDFRDEIKVYQQHCGGENLCVYKGNLLEKETFQFISKRHHGFPFSLTFFLNGMQVNRLSSCCEYKHRKGSRLGGKRGYFGFVCVERSSPCYKCIIAMGLDKNTSSPKPRKEKSTEKREEVKKGEGTLRNDRKHLIPRRNETKENRVSAIFSAQEIKTRVREVRTAVEEMERKGKPGQDVWEDDQEHAFKYEYEEDFEVVEEKQDEKANGEGQADDKMNGISKSPSDDETDHLDPEKDSETLSQKAPDADDNVKDEDDRCSESELEDDKQDIKTASSASTRSHPYSSGSEEDPAVGDREASAENSTDESPRSLSSEELRENDKPGKSRLAIVESFKTELEEQEITKAGVEPRPLPTEESFENVLTEETEKGTQGIIESLSEKSRKHVSEEEKEKDKSKFWEGSTAKVKDEKAGLPGVEKGVGQIITETLAPSYLCYYDTEHGVSGADERGKPLRNLEIDTGGASNGNLEVEERAALTSNKESKQVAQETYPLGKKEAAEEDEAPQRGDGDTIEEKGDTGLWGKAGGGIEVPLGEWKPTVEQPVLVEQFREKRVIPPGIARGAVAEAEGDGSLGHEGLEPTGRAAASDSEGLKDDEAPDEWALMQTGFETKKAASEWGRSPEKAVLANKAAALHSEHLWQAAALREAVTPENGEAGSRAAVSAAVATQPDMDGRGQEAATDLEDREPVEDAASQTEDGSGEAMVGGEKPSRERKEVMGTETPWSSSTGETGAARAGESEGRPEELCKDDVQRQDRVTEADPNREHDRRAMSPEELDGARERRAERPVAPLRETEPEREEVTRADAPKDEDVLEEEPTLKGEEGETVKEGRSEEETKAPHSEIGSGAEDEVPAEASELTEDTGFPENSLTERVVSMFEARPGSEESLEKLTTLRKDGEGERLIAARDMEHRGRAELLAREDVAPSKQELGPPCHGGGASGAPASQLAGKAQTPEVTTTATGEAEECAAEDPDCLAGLQGREEEGPLQGQEGAGDKLMIQEDVPEGEPMMAGKSNEGGKDKDPEEEEDEECALGTGEMKDRNTEGDGDMGGGAVMAEEGLQGGGKADTAAEKREVWADSKTAEGQTVAEKASPSSDVAGEETWHREDELLGKAAAAEKVAVEEIALSGEEVPAVEEVTATSMPEAGVGAPGEPSDAERKVPQLGQDQEEGEVESTQRAGSAGGEAGTRSGDGWLGPGAAEEFRLSRESLQAAATPPAKPDFAGTQEKQEQMVQRESEDADVSLNNRRA</sequence>
<feature type="region of interest" description="Disordered" evidence="1">
    <location>
        <begin position="754"/>
        <end position="843"/>
    </location>
</feature>
<evidence type="ECO:0000313" key="4">
    <source>
        <dbReference type="RefSeq" id="XP_008578615.1"/>
    </source>
</evidence>
<feature type="compositionally biased region" description="Basic and acidic residues" evidence="1">
    <location>
        <begin position="1017"/>
        <end position="1026"/>
    </location>
</feature>
<feature type="compositionally biased region" description="Acidic residues" evidence="1">
    <location>
        <begin position="1270"/>
        <end position="1280"/>
    </location>
</feature>
<dbReference type="RefSeq" id="XP_008578615.1">
    <property type="nucleotide sequence ID" value="XM_008580393.1"/>
</dbReference>
<gene>
    <name evidence="4" type="primary">ERICH3</name>
</gene>